<name>A0A9P4PJW1_9PLEO</name>
<feature type="transmembrane region" description="Helical" evidence="2">
    <location>
        <begin position="39"/>
        <end position="61"/>
    </location>
</feature>
<evidence type="ECO:0000256" key="2">
    <source>
        <dbReference type="SAM" id="Phobius"/>
    </source>
</evidence>
<evidence type="ECO:0000313" key="3">
    <source>
        <dbReference type="EMBL" id="KAF2444528.1"/>
    </source>
</evidence>
<accession>A0A9P4PJW1</accession>
<keyword evidence="2" id="KW-0472">Membrane</keyword>
<keyword evidence="2" id="KW-1133">Transmembrane helix</keyword>
<proteinExistence type="predicted"/>
<dbReference type="AlphaFoldDB" id="A0A9P4PJW1"/>
<feature type="region of interest" description="Disordered" evidence="1">
    <location>
        <begin position="1"/>
        <end position="27"/>
    </location>
</feature>
<keyword evidence="4" id="KW-1185">Reference proteome</keyword>
<sequence>MSAQTACFDAPPNAPPRPRPRATAAQSLRRRVPTKNVELISVRFAALIRALVLLAILVGLLPHTASALAVPGAHEMFEIRDVLAQAAQREHTRGLVENTAHFSTASQCAQNVPERELDFALAFGALRPTLMRLQQLPQACGVLDAAAHHLERAMSQRDSFLGQVRGLASNMTVAAALLDSQLESVGKRIVKSRNTGVLQMDSRPRGLEEIAKLTRRKEALEGYRVALTVCLAVVEEYHRTWKPFLEALEALSDQMETWRRGGDECDAGDDFNVMYRALFQADVVLGGLSLLGGG</sequence>
<gene>
    <name evidence="3" type="ORF">P171DRAFT_485973</name>
</gene>
<keyword evidence="2" id="KW-0812">Transmembrane</keyword>
<evidence type="ECO:0000256" key="1">
    <source>
        <dbReference type="SAM" id="MobiDB-lite"/>
    </source>
</evidence>
<organism evidence="3 4">
    <name type="scientific">Karstenula rhodostoma CBS 690.94</name>
    <dbReference type="NCBI Taxonomy" id="1392251"/>
    <lineage>
        <taxon>Eukaryota</taxon>
        <taxon>Fungi</taxon>
        <taxon>Dikarya</taxon>
        <taxon>Ascomycota</taxon>
        <taxon>Pezizomycotina</taxon>
        <taxon>Dothideomycetes</taxon>
        <taxon>Pleosporomycetidae</taxon>
        <taxon>Pleosporales</taxon>
        <taxon>Massarineae</taxon>
        <taxon>Didymosphaeriaceae</taxon>
        <taxon>Karstenula</taxon>
    </lineage>
</organism>
<protein>
    <submittedName>
        <fullName evidence="3">Uncharacterized protein</fullName>
    </submittedName>
</protein>
<dbReference type="EMBL" id="MU001501">
    <property type="protein sequence ID" value="KAF2444528.1"/>
    <property type="molecule type" value="Genomic_DNA"/>
</dbReference>
<evidence type="ECO:0000313" key="4">
    <source>
        <dbReference type="Proteomes" id="UP000799764"/>
    </source>
</evidence>
<reference evidence="3" key="1">
    <citation type="journal article" date="2020" name="Stud. Mycol.">
        <title>101 Dothideomycetes genomes: a test case for predicting lifestyles and emergence of pathogens.</title>
        <authorList>
            <person name="Haridas S."/>
            <person name="Albert R."/>
            <person name="Binder M."/>
            <person name="Bloem J."/>
            <person name="Labutti K."/>
            <person name="Salamov A."/>
            <person name="Andreopoulos B."/>
            <person name="Baker S."/>
            <person name="Barry K."/>
            <person name="Bills G."/>
            <person name="Bluhm B."/>
            <person name="Cannon C."/>
            <person name="Castanera R."/>
            <person name="Culley D."/>
            <person name="Daum C."/>
            <person name="Ezra D."/>
            <person name="Gonzalez J."/>
            <person name="Henrissat B."/>
            <person name="Kuo A."/>
            <person name="Liang C."/>
            <person name="Lipzen A."/>
            <person name="Lutzoni F."/>
            <person name="Magnuson J."/>
            <person name="Mondo S."/>
            <person name="Nolan M."/>
            <person name="Ohm R."/>
            <person name="Pangilinan J."/>
            <person name="Park H.-J."/>
            <person name="Ramirez L."/>
            <person name="Alfaro M."/>
            <person name="Sun H."/>
            <person name="Tritt A."/>
            <person name="Yoshinaga Y."/>
            <person name="Zwiers L.-H."/>
            <person name="Turgeon B."/>
            <person name="Goodwin S."/>
            <person name="Spatafora J."/>
            <person name="Crous P."/>
            <person name="Grigoriev I."/>
        </authorList>
    </citation>
    <scope>NUCLEOTIDE SEQUENCE</scope>
    <source>
        <strain evidence="3">CBS 690.94</strain>
    </source>
</reference>
<dbReference type="Proteomes" id="UP000799764">
    <property type="component" value="Unassembled WGS sequence"/>
</dbReference>
<comment type="caution">
    <text evidence="3">The sequence shown here is derived from an EMBL/GenBank/DDBJ whole genome shotgun (WGS) entry which is preliminary data.</text>
</comment>